<organism evidence="1">
    <name type="scientific">marine sediment metagenome</name>
    <dbReference type="NCBI Taxonomy" id="412755"/>
    <lineage>
        <taxon>unclassified sequences</taxon>
        <taxon>metagenomes</taxon>
        <taxon>ecological metagenomes</taxon>
    </lineage>
</organism>
<dbReference type="EMBL" id="LAZR01006069">
    <property type="protein sequence ID" value="KKM94963.1"/>
    <property type="molecule type" value="Genomic_DNA"/>
</dbReference>
<comment type="caution">
    <text evidence="1">The sequence shown here is derived from an EMBL/GenBank/DDBJ whole genome shotgun (WGS) entry which is preliminary data.</text>
</comment>
<reference evidence="1" key="1">
    <citation type="journal article" date="2015" name="Nature">
        <title>Complex archaea that bridge the gap between prokaryotes and eukaryotes.</title>
        <authorList>
            <person name="Spang A."/>
            <person name="Saw J.H."/>
            <person name="Jorgensen S.L."/>
            <person name="Zaremba-Niedzwiedzka K."/>
            <person name="Martijn J."/>
            <person name="Lind A.E."/>
            <person name="van Eijk R."/>
            <person name="Schleper C."/>
            <person name="Guy L."/>
            <person name="Ettema T.J."/>
        </authorList>
    </citation>
    <scope>NUCLEOTIDE SEQUENCE</scope>
</reference>
<gene>
    <name evidence="1" type="ORF">LCGC14_1192940</name>
</gene>
<accession>A0A0F9LNK2</accession>
<protein>
    <submittedName>
        <fullName evidence="1">Uncharacterized protein</fullName>
    </submittedName>
</protein>
<name>A0A0F9LNK2_9ZZZZ</name>
<proteinExistence type="predicted"/>
<dbReference type="AlphaFoldDB" id="A0A0F9LNK2"/>
<sequence>MYSFGLNFRYVFGSDGMRRDFHRWIVQDRNTGRTIFAYHHQNDCTAKYEAEIACKRFNGISVVEVNPQRKANPGYGYWYQEFHPPINQLPQLPKE</sequence>
<evidence type="ECO:0000313" key="1">
    <source>
        <dbReference type="EMBL" id="KKM94963.1"/>
    </source>
</evidence>